<dbReference type="Pfam" id="PF00782">
    <property type="entry name" value="DSPc"/>
    <property type="match status" value="1"/>
</dbReference>
<evidence type="ECO:0000256" key="5">
    <source>
        <dbReference type="ARBA" id="ARBA00048336"/>
    </source>
</evidence>
<feature type="domain" description="Tyrosine specific protein phosphatases" evidence="6">
    <location>
        <begin position="125"/>
        <end position="185"/>
    </location>
</feature>
<evidence type="ECO:0000259" key="6">
    <source>
        <dbReference type="PROSITE" id="PS50056"/>
    </source>
</evidence>
<dbReference type="InterPro" id="IPR029021">
    <property type="entry name" value="Prot-tyrosine_phosphatase-like"/>
</dbReference>
<comment type="catalytic activity">
    <reaction evidence="4">
        <text>O-phospho-L-seryl-[protein] + H2O = L-seryl-[protein] + phosphate</text>
        <dbReference type="Rhea" id="RHEA:20629"/>
        <dbReference type="Rhea" id="RHEA-COMP:9863"/>
        <dbReference type="Rhea" id="RHEA-COMP:11604"/>
        <dbReference type="ChEBI" id="CHEBI:15377"/>
        <dbReference type="ChEBI" id="CHEBI:29999"/>
        <dbReference type="ChEBI" id="CHEBI:43474"/>
        <dbReference type="ChEBI" id="CHEBI:83421"/>
        <dbReference type="EC" id="3.1.3.16"/>
    </reaction>
</comment>
<dbReference type="PANTHER" id="PTHR45948">
    <property type="entry name" value="DUAL SPECIFICITY PROTEIN PHOSPHATASE DDB_G0269404-RELATED"/>
    <property type="match status" value="1"/>
</dbReference>
<evidence type="ECO:0000256" key="3">
    <source>
        <dbReference type="ARBA" id="ARBA00022912"/>
    </source>
</evidence>
<reference evidence="7" key="1">
    <citation type="submission" date="2021-01" db="EMBL/GenBank/DDBJ databases">
        <authorList>
            <person name="Corre E."/>
            <person name="Pelletier E."/>
            <person name="Niang G."/>
            <person name="Scheremetjew M."/>
            <person name="Finn R."/>
            <person name="Kale V."/>
            <person name="Holt S."/>
            <person name="Cochrane G."/>
            <person name="Meng A."/>
            <person name="Brown T."/>
            <person name="Cohen L."/>
        </authorList>
    </citation>
    <scope>NUCLEOTIDE SEQUENCE</scope>
    <source>
        <strain evidence="7">CCMP644</strain>
    </source>
</reference>
<dbReference type="GO" id="GO:0007165">
    <property type="term" value="P:signal transduction"/>
    <property type="evidence" value="ECO:0007669"/>
    <property type="project" value="TreeGrafter"/>
</dbReference>
<dbReference type="GO" id="GO:0004722">
    <property type="term" value="F:protein serine/threonine phosphatase activity"/>
    <property type="evidence" value="ECO:0007669"/>
    <property type="project" value="UniProtKB-EC"/>
</dbReference>
<dbReference type="PANTHER" id="PTHR45948:SF2">
    <property type="entry name" value="DUAL SPECIFICITY PROTEIN PHOSPHATASE"/>
    <property type="match status" value="1"/>
</dbReference>
<dbReference type="GO" id="GO:0005829">
    <property type="term" value="C:cytosol"/>
    <property type="evidence" value="ECO:0007669"/>
    <property type="project" value="TreeGrafter"/>
</dbReference>
<evidence type="ECO:0000313" key="7">
    <source>
        <dbReference type="EMBL" id="CAD8969677.1"/>
    </source>
</evidence>
<dbReference type="CDD" id="cd14498">
    <property type="entry name" value="DSP"/>
    <property type="match status" value="1"/>
</dbReference>
<dbReference type="AlphaFoldDB" id="A0A6T8HF30"/>
<accession>A0A6T8HF30</accession>
<dbReference type="InterPro" id="IPR020422">
    <property type="entry name" value="TYR_PHOSPHATASE_DUAL_dom"/>
</dbReference>
<comment type="catalytic activity">
    <reaction evidence="5">
        <text>O-phospho-L-threonyl-[protein] + H2O = L-threonyl-[protein] + phosphate</text>
        <dbReference type="Rhea" id="RHEA:47004"/>
        <dbReference type="Rhea" id="RHEA-COMP:11060"/>
        <dbReference type="Rhea" id="RHEA-COMP:11605"/>
        <dbReference type="ChEBI" id="CHEBI:15377"/>
        <dbReference type="ChEBI" id="CHEBI:30013"/>
        <dbReference type="ChEBI" id="CHEBI:43474"/>
        <dbReference type="ChEBI" id="CHEBI:61977"/>
        <dbReference type="EC" id="3.1.3.16"/>
    </reaction>
</comment>
<gene>
    <name evidence="7" type="ORF">HAND00432_LOCUS20675</name>
</gene>
<evidence type="ECO:0000256" key="1">
    <source>
        <dbReference type="ARBA" id="ARBA00008601"/>
    </source>
</evidence>
<evidence type="ECO:0000256" key="2">
    <source>
        <dbReference type="ARBA" id="ARBA00022801"/>
    </source>
</evidence>
<sequence>MKSLHFNMEPGGFVPGGGLPSGATNMSQLSPGVWGWAGADTVNANMAMMSRDLDRKGEASVVHLTDVVMPGVVLGLETAVSETKHLEEHKVEECIAVGKDLKAPGPEFMSTVYPFEDEDAASLLPFFPKAFKKIEQIREDGGAVLVYCATGQASTALCVGYKMAKEELSYDDAMAQVQEARPNALPEGLNRNLSRQLTTWRKWPEFPGLPDWM</sequence>
<evidence type="ECO:0000256" key="4">
    <source>
        <dbReference type="ARBA" id="ARBA00047761"/>
    </source>
</evidence>
<organism evidence="7">
    <name type="scientific">Hemiselmis andersenii</name>
    <name type="common">Cryptophyte alga</name>
    <dbReference type="NCBI Taxonomy" id="464988"/>
    <lineage>
        <taxon>Eukaryota</taxon>
        <taxon>Cryptophyceae</taxon>
        <taxon>Cryptomonadales</taxon>
        <taxon>Hemiselmidaceae</taxon>
        <taxon>Hemiselmis</taxon>
    </lineage>
</organism>
<dbReference type="Gene3D" id="3.90.190.10">
    <property type="entry name" value="Protein tyrosine phosphatase superfamily"/>
    <property type="match status" value="1"/>
</dbReference>
<keyword evidence="2" id="KW-0378">Hydrolase</keyword>
<dbReference type="EMBL" id="HBFX01034324">
    <property type="protein sequence ID" value="CAD8969677.1"/>
    <property type="molecule type" value="Transcribed_RNA"/>
</dbReference>
<dbReference type="InterPro" id="IPR000340">
    <property type="entry name" value="Dual-sp_phosphatase_cat-dom"/>
</dbReference>
<proteinExistence type="inferred from homology"/>
<dbReference type="GO" id="GO:0004725">
    <property type="term" value="F:protein tyrosine phosphatase activity"/>
    <property type="evidence" value="ECO:0007669"/>
    <property type="project" value="TreeGrafter"/>
</dbReference>
<dbReference type="InterPro" id="IPR000387">
    <property type="entry name" value="Tyr_Pase_dom"/>
</dbReference>
<dbReference type="PROSITE" id="PS50056">
    <property type="entry name" value="TYR_PHOSPHATASE_2"/>
    <property type="match status" value="1"/>
</dbReference>
<keyword evidence="3" id="KW-0904">Protein phosphatase</keyword>
<protein>
    <recommendedName>
        <fullName evidence="6">Tyrosine specific protein phosphatases domain-containing protein</fullName>
    </recommendedName>
</protein>
<dbReference type="SMART" id="SM00195">
    <property type="entry name" value="DSPc"/>
    <property type="match status" value="1"/>
</dbReference>
<dbReference type="SUPFAM" id="SSF52799">
    <property type="entry name" value="(Phosphotyrosine protein) phosphatases II"/>
    <property type="match status" value="1"/>
</dbReference>
<comment type="similarity">
    <text evidence="1">Belongs to the protein-tyrosine phosphatase family. Non-receptor class dual specificity subfamily.</text>
</comment>
<name>A0A6T8HF30_HEMAN</name>